<dbReference type="RefSeq" id="WP_236549660.1">
    <property type="nucleotide sequence ID" value="NZ_APKE01000005.1"/>
</dbReference>
<dbReference type="CDD" id="cd13401">
    <property type="entry name" value="Slt70-like"/>
    <property type="match status" value="1"/>
</dbReference>
<dbReference type="InterPro" id="IPR008939">
    <property type="entry name" value="Lytic_TGlycosylase_superhlx_U"/>
</dbReference>
<keyword evidence="3 4" id="KW-0732">Signal</keyword>
<dbReference type="PANTHER" id="PTHR37423">
    <property type="entry name" value="SOLUBLE LYTIC MUREIN TRANSGLYCOSYLASE-RELATED"/>
    <property type="match status" value="1"/>
</dbReference>
<dbReference type="PROSITE" id="PS00922">
    <property type="entry name" value="TRANSGLYCOSYLASE"/>
    <property type="match status" value="1"/>
</dbReference>
<feature type="chain" id="PRO_5037479708" evidence="4">
    <location>
        <begin position="24"/>
        <end position="662"/>
    </location>
</feature>
<dbReference type="Gene3D" id="1.10.530.10">
    <property type="match status" value="1"/>
</dbReference>
<dbReference type="PANTHER" id="PTHR37423:SF2">
    <property type="entry name" value="MEMBRANE-BOUND LYTIC MUREIN TRANSGLYCOSYLASE C"/>
    <property type="match status" value="1"/>
</dbReference>
<organism evidence="6 7">
    <name type="scientific">Profundibacterium mesophilum KAUST100406-0324</name>
    <dbReference type="NCBI Taxonomy" id="1037889"/>
    <lineage>
        <taxon>Bacteria</taxon>
        <taxon>Pseudomonadati</taxon>
        <taxon>Pseudomonadota</taxon>
        <taxon>Alphaproteobacteria</taxon>
        <taxon>Rhodobacterales</taxon>
        <taxon>Roseobacteraceae</taxon>
        <taxon>Profundibacterium</taxon>
    </lineage>
</organism>
<dbReference type="GO" id="GO:0008933">
    <property type="term" value="F:peptidoglycan lytic transglycosylase activity"/>
    <property type="evidence" value="ECO:0007669"/>
    <property type="project" value="InterPro"/>
</dbReference>
<evidence type="ECO:0000259" key="5">
    <source>
        <dbReference type="Pfam" id="PF01464"/>
    </source>
</evidence>
<dbReference type="Proteomes" id="UP000698242">
    <property type="component" value="Unassembled WGS sequence"/>
</dbReference>
<dbReference type="GO" id="GO:0000270">
    <property type="term" value="P:peptidoglycan metabolic process"/>
    <property type="evidence" value="ECO:0007669"/>
    <property type="project" value="InterPro"/>
</dbReference>
<comment type="similarity">
    <text evidence="1">Belongs to the transglycosylase Slt family.</text>
</comment>
<reference evidence="6" key="1">
    <citation type="submission" date="2013-03" db="EMBL/GenBank/DDBJ databases">
        <title>Genome Sequence of the Profundibacterium mesophilum strain KAUST100406-0324T from Red Sea, a novel genus in the family Rhodobacteraceae.</title>
        <authorList>
            <person name="Essack M."/>
            <person name="Alam I."/>
            <person name="Lafi F."/>
            <person name="Alawi W."/>
            <person name="Kamanu F."/>
            <person name="Al-Suwailem A."/>
            <person name="Lee O.O."/>
            <person name="Xu Y."/>
            <person name="Bajic V."/>
            <person name="Qian P.-Y."/>
            <person name="Archer J."/>
        </authorList>
    </citation>
    <scope>NUCLEOTIDE SEQUENCE</scope>
    <source>
        <strain evidence="6">KAUST100406-0324</strain>
    </source>
</reference>
<proteinExistence type="inferred from homology"/>
<dbReference type="SUPFAM" id="SSF53955">
    <property type="entry name" value="Lysozyme-like"/>
    <property type="match status" value="1"/>
</dbReference>
<dbReference type="GO" id="GO:0016020">
    <property type="term" value="C:membrane"/>
    <property type="evidence" value="ECO:0007669"/>
    <property type="project" value="InterPro"/>
</dbReference>
<evidence type="ECO:0000256" key="2">
    <source>
        <dbReference type="ARBA" id="ARBA00009387"/>
    </source>
</evidence>
<evidence type="ECO:0000256" key="4">
    <source>
        <dbReference type="SAM" id="SignalP"/>
    </source>
</evidence>
<evidence type="ECO:0000256" key="1">
    <source>
        <dbReference type="ARBA" id="ARBA00007734"/>
    </source>
</evidence>
<dbReference type="Pfam" id="PF01464">
    <property type="entry name" value="SLT"/>
    <property type="match status" value="1"/>
</dbReference>
<comment type="caution">
    <text evidence="6">The sequence shown here is derived from an EMBL/GenBank/DDBJ whole genome shotgun (WGS) entry which is preliminary data.</text>
</comment>
<protein>
    <submittedName>
        <fullName evidence="6">Soluble lytic transglycosylase</fullName>
    </submittedName>
</protein>
<dbReference type="Gene3D" id="1.25.20.10">
    <property type="entry name" value="Bacterial muramidases"/>
    <property type="match status" value="1"/>
</dbReference>
<dbReference type="InterPro" id="IPR000189">
    <property type="entry name" value="Transglyc_AS"/>
</dbReference>
<comment type="similarity">
    <text evidence="2">Belongs to the virb1 family.</text>
</comment>
<dbReference type="InterPro" id="IPR023346">
    <property type="entry name" value="Lysozyme-like_dom_sf"/>
</dbReference>
<dbReference type="EMBL" id="APKE01000005">
    <property type="protein sequence ID" value="KAF0677303.1"/>
    <property type="molecule type" value="Genomic_DNA"/>
</dbReference>
<evidence type="ECO:0000313" key="6">
    <source>
        <dbReference type="EMBL" id="KAF0677303.1"/>
    </source>
</evidence>
<evidence type="ECO:0000256" key="3">
    <source>
        <dbReference type="ARBA" id="ARBA00022729"/>
    </source>
</evidence>
<dbReference type="GO" id="GO:0004553">
    <property type="term" value="F:hydrolase activity, hydrolyzing O-glycosyl compounds"/>
    <property type="evidence" value="ECO:0007669"/>
    <property type="project" value="InterPro"/>
</dbReference>
<feature type="signal peptide" evidence="4">
    <location>
        <begin position="1"/>
        <end position="23"/>
    </location>
</feature>
<evidence type="ECO:0000313" key="7">
    <source>
        <dbReference type="Proteomes" id="UP000698242"/>
    </source>
</evidence>
<dbReference type="InterPro" id="IPR008258">
    <property type="entry name" value="Transglycosylase_SLT_dom_1"/>
</dbReference>
<name>A0A921P169_9RHOB</name>
<dbReference type="GO" id="GO:0042597">
    <property type="term" value="C:periplasmic space"/>
    <property type="evidence" value="ECO:0007669"/>
    <property type="project" value="InterPro"/>
</dbReference>
<dbReference type="SUPFAM" id="SSF48435">
    <property type="entry name" value="Bacterial muramidases"/>
    <property type="match status" value="1"/>
</dbReference>
<gene>
    <name evidence="6" type="ORF">PMES_00350</name>
</gene>
<sequence>MPVYFITMKWLPLLLLTCAPAFAAGVQGMPAAEPVPHQSRPSMGLADAMTQLRRGNWSGALEAAARHGPVGRDIIEWHRLRAGLGTFDEALSFSRRRADWPGMPYLRQRSEKAVPLEGRAPDVIDFFSSNAPTTGNGALALSMAFSQIGAQGDAEAQAALAWLELPMDAETERMLLARYGRALEGLHEARLDALLWEGAPAAARRAMTRVGAGWQALAEARLLLRTMGEGIDAAIAAVPEALADDAGLAYERFRWRMAKGRRDSAIELLAARSSSAEELGRPELWARARRDLARAEMRGGDPERAYAIAASHWLTEGSDFADLEWLSGYLALTYLDQPQRAVEHFKRFRSRVETPISLGRAGYWEGRAQEAAGNMEAARNAYAFGAEFQTSFYGLLAAERAELPLDPLLTGAESFPPLSEASFRDSAALEAGLLLQAAGERALAERFFITIGETLPRAELGTLADLALRLGEPHLGLMIAKEAARQGHEIAKAYYPVVDLGVEDMPVARELALAIARRESEFDPGVSSGVGASGLMQLMPGTAQDVARLLGLPYSKERLFSDPSYNATLGSAYLAGLINRFGNNPILVAAGYNAGPGRPMRWMKERGDPRGARVDMIDWIEHIPFDETRNYVMRVAESLPVYRARLEGRVRPLDFSAEIAGR</sequence>
<keyword evidence="7" id="KW-1185">Reference proteome</keyword>
<feature type="domain" description="Transglycosylase SLT" evidence="5">
    <location>
        <begin position="508"/>
        <end position="609"/>
    </location>
</feature>
<dbReference type="AlphaFoldDB" id="A0A921P169"/>
<accession>A0A921P169</accession>